<evidence type="ECO:0000313" key="2">
    <source>
        <dbReference type="Proteomes" id="UP000887566"/>
    </source>
</evidence>
<feature type="compositionally biased region" description="Low complexity" evidence="1">
    <location>
        <begin position="87"/>
        <end position="104"/>
    </location>
</feature>
<feature type="region of interest" description="Disordered" evidence="1">
    <location>
        <begin position="1"/>
        <end position="66"/>
    </location>
</feature>
<evidence type="ECO:0000256" key="1">
    <source>
        <dbReference type="SAM" id="MobiDB-lite"/>
    </source>
</evidence>
<protein>
    <submittedName>
        <fullName evidence="3">Uncharacterized protein</fullName>
    </submittedName>
</protein>
<proteinExistence type="predicted"/>
<dbReference type="Proteomes" id="UP000887566">
    <property type="component" value="Unplaced"/>
</dbReference>
<organism evidence="2 3">
    <name type="scientific">Plectus sambesii</name>
    <dbReference type="NCBI Taxonomy" id="2011161"/>
    <lineage>
        <taxon>Eukaryota</taxon>
        <taxon>Metazoa</taxon>
        <taxon>Ecdysozoa</taxon>
        <taxon>Nematoda</taxon>
        <taxon>Chromadorea</taxon>
        <taxon>Plectida</taxon>
        <taxon>Plectina</taxon>
        <taxon>Plectoidea</taxon>
        <taxon>Plectidae</taxon>
        <taxon>Plectus</taxon>
    </lineage>
</organism>
<dbReference type="AlphaFoldDB" id="A0A914V393"/>
<reference evidence="3" key="1">
    <citation type="submission" date="2022-11" db="UniProtKB">
        <authorList>
            <consortium name="WormBaseParasite"/>
        </authorList>
    </citation>
    <scope>IDENTIFICATION</scope>
</reference>
<evidence type="ECO:0000313" key="3">
    <source>
        <dbReference type="WBParaSite" id="PSAMB.scaffold1498size30661.g13483.t1"/>
    </source>
</evidence>
<feature type="region of interest" description="Disordered" evidence="1">
    <location>
        <begin position="83"/>
        <end position="104"/>
    </location>
</feature>
<name>A0A914V393_9BILA</name>
<dbReference type="WBParaSite" id="PSAMB.scaffold1498size30661.g13483.t1">
    <property type="protein sequence ID" value="PSAMB.scaffold1498size30661.g13483.t1"/>
    <property type="gene ID" value="PSAMB.scaffold1498size30661.g13483"/>
</dbReference>
<accession>A0A914V393</accession>
<sequence>MIACLSRGTTRHCRPQLSKQPRRTYYARVDGHNRRHQTVAPVEQRVQQQTLKPSGGSGPADTRKWKNRSVVAIASRAATTFCSVHESSSSSASSSQASNQAAPN</sequence>
<keyword evidence="2" id="KW-1185">Reference proteome</keyword>